<dbReference type="Pfam" id="PF01466">
    <property type="entry name" value="Skp1"/>
    <property type="match status" value="1"/>
</dbReference>
<comment type="function">
    <text evidence="4">Involved in ubiquitination and subsequent proteasomal degradation of target proteins. Together with CUL1, RBX1 and a F-box protein, it forms a SCF E3 ubiquitin ligase complex. The functional specificity of this complex depends on the type of F-box protein. In the SCF complex, it serves as an adapter that links the F-box protein to CUL1.</text>
</comment>
<evidence type="ECO:0000313" key="7">
    <source>
        <dbReference type="EMBL" id="PRQ21901.1"/>
    </source>
</evidence>
<dbReference type="UniPathway" id="UPA00143"/>
<evidence type="ECO:0000256" key="3">
    <source>
        <dbReference type="ARBA" id="ARBA00022786"/>
    </source>
</evidence>
<dbReference type="EMBL" id="PDCK01000044">
    <property type="protein sequence ID" value="PRQ21901.1"/>
    <property type="molecule type" value="Genomic_DNA"/>
</dbReference>
<dbReference type="OrthoDB" id="7827685at2759"/>
<dbReference type="InterPro" id="IPR016073">
    <property type="entry name" value="Skp1_comp_POZ"/>
</dbReference>
<sequence length="164" mass="18701">MSTEIENKKVTLKSSDGKEFEIDEAVALQSQTIKHMVEDGSADNAIPLPQVTGVILAKIIEYLKKHAEDKEGKNDDDNQTDQEKSLKKFDADFVKVEQSVLFDLILAAKYLNINKLLDLTCQTVADMIKVQSPETIRRVFNIKKGFTPQEKEIIRKEYQSIHYN</sequence>
<feature type="domain" description="SKP1 component POZ" evidence="6">
    <location>
        <begin position="8"/>
        <end position="67"/>
    </location>
</feature>
<dbReference type="FunFam" id="3.30.710.10:FF:000026">
    <property type="entry name" value="E3 ubiquitin ligase complex SCF subunit"/>
    <property type="match status" value="1"/>
</dbReference>
<dbReference type="CDD" id="cd18322">
    <property type="entry name" value="BTB_POZ_SKP1"/>
    <property type="match status" value="1"/>
</dbReference>
<dbReference type="Proteomes" id="UP000238479">
    <property type="component" value="Chromosome 6"/>
</dbReference>
<dbReference type="GO" id="GO:0016301">
    <property type="term" value="F:kinase activity"/>
    <property type="evidence" value="ECO:0007669"/>
    <property type="project" value="UniProtKB-KW"/>
</dbReference>
<reference evidence="7 8" key="1">
    <citation type="journal article" date="2018" name="Nat. Genet.">
        <title>The Rosa genome provides new insights in the design of modern roses.</title>
        <authorList>
            <person name="Bendahmane M."/>
        </authorList>
    </citation>
    <scope>NUCLEOTIDE SEQUENCE [LARGE SCALE GENOMIC DNA]</scope>
    <source>
        <strain evidence="8">cv. Old Blush</strain>
    </source>
</reference>
<dbReference type="InterPro" id="IPR016072">
    <property type="entry name" value="Skp1_comp_dimer"/>
</dbReference>
<dbReference type="SMART" id="SM00512">
    <property type="entry name" value="Skp1"/>
    <property type="match status" value="1"/>
</dbReference>
<organism evidence="7 8">
    <name type="scientific">Rosa chinensis</name>
    <name type="common">China rose</name>
    <dbReference type="NCBI Taxonomy" id="74649"/>
    <lineage>
        <taxon>Eukaryota</taxon>
        <taxon>Viridiplantae</taxon>
        <taxon>Streptophyta</taxon>
        <taxon>Embryophyta</taxon>
        <taxon>Tracheophyta</taxon>
        <taxon>Spermatophyta</taxon>
        <taxon>Magnoliopsida</taxon>
        <taxon>eudicotyledons</taxon>
        <taxon>Gunneridae</taxon>
        <taxon>Pentapetalae</taxon>
        <taxon>rosids</taxon>
        <taxon>fabids</taxon>
        <taxon>Rosales</taxon>
        <taxon>Rosaceae</taxon>
        <taxon>Rosoideae</taxon>
        <taxon>Rosoideae incertae sedis</taxon>
        <taxon>Rosa</taxon>
    </lineage>
</organism>
<keyword evidence="8" id="KW-1185">Reference proteome</keyword>
<dbReference type="GO" id="GO:0016567">
    <property type="term" value="P:protein ubiquitination"/>
    <property type="evidence" value="ECO:0007669"/>
    <property type="project" value="UniProtKB-UniRule"/>
</dbReference>
<evidence type="ECO:0000259" key="5">
    <source>
        <dbReference type="Pfam" id="PF01466"/>
    </source>
</evidence>
<dbReference type="Pfam" id="PF03931">
    <property type="entry name" value="Skp1_POZ"/>
    <property type="match status" value="1"/>
</dbReference>
<protein>
    <recommendedName>
        <fullName evidence="4">SKP1-like protein</fullName>
    </recommendedName>
</protein>
<evidence type="ECO:0000259" key="6">
    <source>
        <dbReference type="Pfam" id="PF03931"/>
    </source>
</evidence>
<dbReference type="OMA" id="IEDDWAN"/>
<dbReference type="AlphaFoldDB" id="A0A2P6PIZ7"/>
<dbReference type="PIRSF" id="PIRSF028729">
    <property type="entry name" value="E3_ubiquit_lig_SCF_Skp"/>
    <property type="match status" value="1"/>
</dbReference>
<keyword evidence="7" id="KW-0808">Transferase</keyword>
<dbReference type="InterPro" id="IPR001232">
    <property type="entry name" value="SKP1-like"/>
</dbReference>
<dbReference type="STRING" id="74649.A0A2P6PIZ7"/>
<dbReference type="GO" id="GO:0009867">
    <property type="term" value="P:jasmonic acid mediated signaling pathway"/>
    <property type="evidence" value="ECO:0007669"/>
    <property type="project" value="UniProtKB-ARBA"/>
</dbReference>
<comment type="caution">
    <text evidence="7">The sequence shown here is derived from an EMBL/GenBank/DDBJ whole genome shotgun (WGS) entry which is preliminary data.</text>
</comment>
<proteinExistence type="inferred from homology"/>
<accession>A0A2P6PIZ7</accession>
<comment type="similarity">
    <text evidence="2 4">Belongs to the SKP1 family.</text>
</comment>
<dbReference type="InterPro" id="IPR036296">
    <property type="entry name" value="SKP1-like_dim_sf"/>
</dbReference>
<dbReference type="SUPFAM" id="SSF54695">
    <property type="entry name" value="POZ domain"/>
    <property type="match status" value="1"/>
</dbReference>
<dbReference type="InterPro" id="IPR016897">
    <property type="entry name" value="SKP1"/>
</dbReference>
<evidence type="ECO:0000313" key="8">
    <source>
        <dbReference type="Proteomes" id="UP000238479"/>
    </source>
</evidence>
<dbReference type="GO" id="GO:0006511">
    <property type="term" value="P:ubiquitin-dependent protein catabolic process"/>
    <property type="evidence" value="ECO:0007669"/>
    <property type="project" value="InterPro"/>
</dbReference>
<dbReference type="InterPro" id="IPR011333">
    <property type="entry name" value="SKP1/BTB/POZ_sf"/>
</dbReference>
<dbReference type="Gene3D" id="3.30.710.10">
    <property type="entry name" value="Potassium Channel Kv1.1, Chain A"/>
    <property type="match status" value="1"/>
</dbReference>
<comment type="pathway">
    <text evidence="1 4">Protein modification; protein ubiquitination.</text>
</comment>
<dbReference type="SUPFAM" id="SSF81382">
    <property type="entry name" value="Skp1 dimerisation domain-like"/>
    <property type="match status" value="1"/>
</dbReference>
<keyword evidence="3 4" id="KW-0833">Ubl conjugation pathway</keyword>
<comment type="subunit">
    <text evidence="4">Part of a SCF (SKP1-cullin-F-box) protein ligase complex.</text>
</comment>
<gene>
    <name evidence="7" type="ORF">RchiOBHm_Chr6g0244371</name>
</gene>
<evidence type="ECO:0000256" key="4">
    <source>
        <dbReference type="PIRNR" id="PIRNR028729"/>
    </source>
</evidence>
<evidence type="ECO:0000256" key="2">
    <source>
        <dbReference type="ARBA" id="ARBA00009993"/>
    </source>
</evidence>
<name>A0A2P6PIZ7_ROSCH</name>
<feature type="domain" description="SKP1 component dimerisation" evidence="5">
    <location>
        <begin position="115"/>
        <end position="159"/>
    </location>
</feature>
<evidence type="ECO:0000256" key="1">
    <source>
        <dbReference type="ARBA" id="ARBA00004906"/>
    </source>
</evidence>
<keyword evidence="7" id="KW-0418">Kinase</keyword>
<dbReference type="Gramene" id="PRQ21901">
    <property type="protein sequence ID" value="PRQ21901"/>
    <property type="gene ID" value="RchiOBHm_Chr6g0244371"/>
</dbReference>
<dbReference type="PANTHER" id="PTHR11165">
    <property type="entry name" value="SKP1"/>
    <property type="match status" value="1"/>
</dbReference>